<dbReference type="InterPro" id="IPR020846">
    <property type="entry name" value="MFS_dom"/>
</dbReference>
<feature type="transmembrane region" description="Helical" evidence="6">
    <location>
        <begin position="136"/>
        <end position="157"/>
    </location>
</feature>
<evidence type="ECO:0000256" key="2">
    <source>
        <dbReference type="ARBA" id="ARBA00022448"/>
    </source>
</evidence>
<feature type="transmembrane region" description="Helical" evidence="6">
    <location>
        <begin position="425"/>
        <end position="443"/>
    </location>
</feature>
<evidence type="ECO:0000259" key="7">
    <source>
        <dbReference type="PROSITE" id="PS50850"/>
    </source>
</evidence>
<reference evidence="8 9" key="1">
    <citation type="submission" date="2020-04" db="EMBL/GenBank/DDBJ databases">
        <authorList>
            <consortium name="Desulfovibrio sp. FSS-1 genome sequencing consortium"/>
            <person name="Shimoshige H."/>
            <person name="Kobayashi H."/>
            <person name="Maekawa T."/>
        </authorList>
    </citation>
    <scope>NUCLEOTIDE SEQUENCE [LARGE SCALE GENOMIC DNA]</scope>
    <source>
        <strain evidence="8 9">SIID29052-01</strain>
    </source>
</reference>
<keyword evidence="2" id="KW-0813">Transport</keyword>
<feature type="transmembrane region" description="Helical" evidence="6">
    <location>
        <begin position="12"/>
        <end position="35"/>
    </location>
</feature>
<dbReference type="Gene3D" id="1.20.1720.10">
    <property type="entry name" value="Multidrug resistance protein D"/>
    <property type="match status" value="1"/>
</dbReference>
<dbReference type="Proteomes" id="UP000494245">
    <property type="component" value="Unassembled WGS sequence"/>
</dbReference>
<organism evidence="8 9">
    <name type="scientific">Fundidesulfovibrio magnetotacticus</name>
    <dbReference type="NCBI Taxonomy" id="2730080"/>
    <lineage>
        <taxon>Bacteria</taxon>
        <taxon>Pseudomonadati</taxon>
        <taxon>Thermodesulfobacteriota</taxon>
        <taxon>Desulfovibrionia</taxon>
        <taxon>Desulfovibrionales</taxon>
        <taxon>Desulfovibrionaceae</taxon>
        <taxon>Fundidesulfovibrio</taxon>
    </lineage>
</organism>
<dbReference type="AlphaFoldDB" id="A0A6V8LSS2"/>
<feature type="domain" description="Major facilitator superfamily (MFS) profile" evidence="7">
    <location>
        <begin position="11"/>
        <end position="452"/>
    </location>
</feature>
<dbReference type="EMBL" id="BLTE01000001">
    <property type="protein sequence ID" value="GFK92667.1"/>
    <property type="molecule type" value="Genomic_DNA"/>
</dbReference>
<dbReference type="InterPro" id="IPR011701">
    <property type="entry name" value="MFS"/>
</dbReference>
<feature type="transmembrane region" description="Helical" evidence="6">
    <location>
        <begin position="349"/>
        <end position="368"/>
    </location>
</feature>
<comment type="caution">
    <text evidence="8">The sequence shown here is derived from an EMBL/GenBank/DDBJ whole genome shotgun (WGS) entry which is preliminary data.</text>
</comment>
<dbReference type="GO" id="GO:0022857">
    <property type="term" value="F:transmembrane transporter activity"/>
    <property type="evidence" value="ECO:0007669"/>
    <property type="project" value="InterPro"/>
</dbReference>
<feature type="transmembrane region" description="Helical" evidence="6">
    <location>
        <begin position="47"/>
        <end position="65"/>
    </location>
</feature>
<keyword evidence="3 6" id="KW-0812">Transmembrane</keyword>
<name>A0A6V8LSS2_9BACT</name>
<proteinExistence type="predicted"/>
<feature type="transmembrane region" description="Helical" evidence="6">
    <location>
        <begin position="102"/>
        <end position="124"/>
    </location>
</feature>
<keyword evidence="9" id="KW-1185">Reference proteome</keyword>
<dbReference type="InterPro" id="IPR036259">
    <property type="entry name" value="MFS_trans_sf"/>
</dbReference>
<feature type="transmembrane region" description="Helical" evidence="6">
    <location>
        <begin position="260"/>
        <end position="284"/>
    </location>
</feature>
<dbReference type="Pfam" id="PF07690">
    <property type="entry name" value="MFS_1"/>
    <property type="match status" value="2"/>
</dbReference>
<evidence type="ECO:0000256" key="5">
    <source>
        <dbReference type="ARBA" id="ARBA00023136"/>
    </source>
</evidence>
<evidence type="ECO:0000256" key="3">
    <source>
        <dbReference type="ARBA" id="ARBA00022692"/>
    </source>
</evidence>
<protein>
    <submittedName>
        <fullName evidence="8">Riboflavin transporter RibZ</fullName>
    </submittedName>
</protein>
<feature type="transmembrane region" description="Helical" evidence="6">
    <location>
        <begin position="389"/>
        <end position="413"/>
    </location>
</feature>
<dbReference type="Gene3D" id="1.20.1250.20">
    <property type="entry name" value="MFS general substrate transporter like domains"/>
    <property type="match status" value="1"/>
</dbReference>
<dbReference type="RefSeq" id="WP_173080930.1">
    <property type="nucleotide sequence ID" value="NZ_BLTE01000001.1"/>
</dbReference>
<dbReference type="PANTHER" id="PTHR42718:SF9">
    <property type="entry name" value="MAJOR FACILITATOR SUPERFAMILY MULTIDRUG TRANSPORTER MFSC"/>
    <property type="match status" value="1"/>
</dbReference>
<dbReference type="PANTHER" id="PTHR42718">
    <property type="entry name" value="MAJOR FACILITATOR SUPERFAMILY MULTIDRUG TRANSPORTER MFSC"/>
    <property type="match status" value="1"/>
</dbReference>
<evidence type="ECO:0000313" key="8">
    <source>
        <dbReference type="EMBL" id="GFK92667.1"/>
    </source>
</evidence>
<feature type="transmembrane region" description="Helical" evidence="6">
    <location>
        <begin position="163"/>
        <end position="181"/>
    </location>
</feature>
<dbReference type="GO" id="GO:0016020">
    <property type="term" value="C:membrane"/>
    <property type="evidence" value="ECO:0007669"/>
    <property type="project" value="UniProtKB-SubCell"/>
</dbReference>
<keyword evidence="5 6" id="KW-0472">Membrane</keyword>
<gene>
    <name evidence="8" type="primary">ribZ_1</name>
    <name evidence="8" type="ORF">NNJEOMEG_00493</name>
</gene>
<keyword evidence="4 6" id="KW-1133">Transmembrane helix</keyword>
<evidence type="ECO:0000256" key="1">
    <source>
        <dbReference type="ARBA" id="ARBA00004141"/>
    </source>
</evidence>
<accession>A0A6V8LSS2</accession>
<comment type="subcellular location">
    <subcellularLocation>
        <location evidence="1">Membrane</location>
        <topology evidence="1">Multi-pass membrane protein</topology>
    </subcellularLocation>
</comment>
<sequence>MDEVERRSLEAQAAVGLASFLTPFLYGALSVAMPTMSVAFGFTPREMAMVMMVHLLFSTACMLSFGRLSDFIGRKGLFMTGSVLFTASSLLGGLAQDAWTLLAARAVQGVGDAMTFGVAGAILFGIVPPERTGRAVGFNVMFVFAGLTLGPLVGGVLTSWLSWRVTFFVCAAAGVAAWWLIRQGYRERPGRGAGAMPWGDAAWFTASMLGLIFGVSTQPSWRGAALATVSGWMLARFARGQSGRSHPLVDVDYLGCNRPFALSNMVSALGYAAAFSTSFLLSLLMQTVLGMAAHDAGFLLLVQPLVQALASPLAGRVADRLSPGRVSAAGLMVLGAGLLVVAWEGSAATAWWLAGVQVVLGLGFALFVSPNFQAVMSNADAGHKGMASGLMATMRGLGMCASMSATGLLLALLAGGAGQAVPVDALRACFVLFGVVGLGAACLSWHTGGVVSTCAEEAAE</sequence>
<dbReference type="SUPFAM" id="SSF103473">
    <property type="entry name" value="MFS general substrate transporter"/>
    <property type="match status" value="1"/>
</dbReference>
<dbReference type="CDD" id="cd17321">
    <property type="entry name" value="MFS_MMR_MDR_like"/>
    <property type="match status" value="1"/>
</dbReference>
<evidence type="ECO:0000256" key="4">
    <source>
        <dbReference type="ARBA" id="ARBA00022989"/>
    </source>
</evidence>
<feature type="transmembrane region" description="Helical" evidence="6">
    <location>
        <begin position="77"/>
        <end position="96"/>
    </location>
</feature>
<feature type="transmembrane region" description="Helical" evidence="6">
    <location>
        <begin position="326"/>
        <end position="343"/>
    </location>
</feature>
<evidence type="ECO:0000256" key="6">
    <source>
        <dbReference type="SAM" id="Phobius"/>
    </source>
</evidence>
<dbReference type="PROSITE" id="PS50850">
    <property type="entry name" value="MFS"/>
    <property type="match status" value="1"/>
</dbReference>
<reference evidence="8 9" key="2">
    <citation type="submission" date="2020-05" db="EMBL/GenBank/DDBJ databases">
        <title>Draft genome sequence of Desulfovibrio sp. strainFSS-1.</title>
        <authorList>
            <person name="Shimoshige H."/>
            <person name="Kobayashi H."/>
            <person name="Maekawa T."/>
        </authorList>
    </citation>
    <scope>NUCLEOTIDE SEQUENCE [LARGE SCALE GENOMIC DNA]</scope>
    <source>
        <strain evidence="8 9">SIID29052-01</strain>
    </source>
</reference>
<evidence type="ECO:0000313" key="9">
    <source>
        <dbReference type="Proteomes" id="UP000494245"/>
    </source>
</evidence>